<dbReference type="SUPFAM" id="SSF52799">
    <property type="entry name" value="(Phosphotyrosine protein) phosphatases II"/>
    <property type="match status" value="1"/>
</dbReference>
<dbReference type="Proteomes" id="UP000554482">
    <property type="component" value="Unassembled WGS sequence"/>
</dbReference>
<dbReference type="GO" id="GO:0009738">
    <property type="term" value="P:abscisic acid-activated signaling pathway"/>
    <property type="evidence" value="ECO:0007669"/>
    <property type="project" value="InterPro"/>
</dbReference>
<dbReference type="SMART" id="SM00195">
    <property type="entry name" value="DSPc"/>
    <property type="match status" value="1"/>
</dbReference>
<feature type="compositionally biased region" description="Polar residues" evidence="1">
    <location>
        <begin position="1"/>
        <end position="11"/>
    </location>
</feature>
<dbReference type="InterPro" id="IPR029021">
    <property type="entry name" value="Prot-tyrosine_phosphatase-like"/>
</dbReference>
<organism evidence="4 5">
    <name type="scientific">Thalictrum thalictroides</name>
    <name type="common">Rue-anemone</name>
    <name type="synonym">Anemone thalictroides</name>
    <dbReference type="NCBI Taxonomy" id="46969"/>
    <lineage>
        <taxon>Eukaryota</taxon>
        <taxon>Viridiplantae</taxon>
        <taxon>Streptophyta</taxon>
        <taxon>Embryophyta</taxon>
        <taxon>Tracheophyta</taxon>
        <taxon>Spermatophyta</taxon>
        <taxon>Magnoliopsida</taxon>
        <taxon>Ranunculales</taxon>
        <taxon>Ranunculaceae</taxon>
        <taxon>Thalictroideae</taxon>
        <taxon>Thalictrum</taxon>
    </lineage>
</organism>
<gene>
    <name evidence="4" type="ORF">FRX31_020525</name>
</gene>
<dbReference type="OrthoDB" id="165342at2759"/>
<reference evidence="4 5" key="1">
    <citation type="submission" date="2020-06" db="EMBL/GenBank/DDBJ databases">
        <title>Transcriptomic and genomic resources for Thalictrum thalictroides and T. hernandezii: Facilitating candidate gene discovery in an emerging model plant lineage.</title>
        <authorList>
            <person name="Arias T."/>
            <person name="Riano-Pachon D.M."/>
            <person name="Di Stilio V.S."/>
        </authorList>
    </citation>
    <scope>NUCLEOTIDE SEQUENCE [LARGE SCALE GENOMIC DNA]</scope>
    <source>
        <strain evidence="5">cv. WT478/WT964</strain>
        <tissue evidence="4">Leaves</tissue>
    </source>
</reference>
<accession>A0A7J6VXP9</accession>
<dbReference type="GO" id="GO:0005634">
    <property type="term" value="C:nucleus"/>
    <property type="evidence" value="ECO:0007669"/>
    <property type="project" value="TreeGrafter"/>
</dbReference>
<dbReference type="EMBL" id="JABWDY010024888">
    <property type="protein sequence ID" value="KAF5189889.1"/>
    <property type="molecule type" value="Genomic_DNA"/>
</dbReference>
<dbReference type="Gene3D" id="3.90.190.10">
    <property type="entry name" value="Protein tyrosine phosphatase superfamily"/>
    <property type="match status" value="1"/>
</dbReference>
<dbReference type="InterPro" id="IPR000340">
    <property type="entry name" value="Dual-sp_phosphatase_cat-dom"/>
</dbReference>
<evidence type="ECO:0000256" key="1">
    <source>
        <dbReference type="SAM" id="MobiDB-lite"/>
    </source>
</evidence>
<keyword evidence="5" id="KW-1185">Reference proteome</keyword>
<feature type="domain" description="Tyrosine-protein phosphatase" evidence="2">
    <location>
        <begin position="1"/>
        <end position="146"/>
    </location>
</feature>
<evidence type="ECO:0000313" key="4">
    <source>
        <dbReference type="EMBL" id="KAF5189889.1"/>
    </source>
</evidence>
<dbReference type="InterPro" id="IPR020422">
    <property type="entry name" value="TYR_PHOSPHATASE_DUAL_dom"/>
</dbReference>
<name>A0A7J6VXP9_THATH</name>
<dbReference type="PROSITE" id="PS50054">
    <property type="entry name" value="TYR_PHOSPHATASE_DUAL"/>
    <property type="match status" value="1"/>
</dbReference>
<dbReference type="Pfam" id="PF00782">
    <property type="entry name" value="DSPc"/>
    <property type="match status" value="1"/>
</dbReference>
<dbReference type="GO" id="GO:0009734">
    <property type="term" value="P:auxin-activated signaling pathway"/>
    <property type="evidence" value="ECO:0007669"/>
    <property type="project" value="InterPro"/>
</dbReference>
<dbReference type="PANTHER" id="PTHR47244:SF1">
    <property type="entry name" value="PROTEIN-TYROSINE-PHOSPHATASE IBR5"/>
    <property type="match status" value="1"/>
</dbReference>
<dbReference type="InterPro" id="IPR044212">
    <property type="entry name" value="IBR5-like"/>
</dbReference>
<dbReference type="AlphaFoldDB" id="A0A7J6VXP9"/>
<protein>
    <submittedName>
        <fullName evidence="4">Protein-tyrosine-phosphatase ibr5</fullName>
    </submittedName>
</protein>
<evidence type="ECO:0000313" key="5">
    <source>
        <dbReference type="Proteomes" id="UP000554482"/>
    </source>
</evidence>
<sequence>MKDNLTWTPNKDTSEDGRTNPKFKSLIPVRSLSLAPSCPCYAVPDWKYPLGVNDCFTCHFIQKGKFFPFDDAIQFLDQCQKDKGRVLVFCMTGNSRSAAIVIAYLMKCKGWTLGQSYQWVKERRASIDLSPDVNQQLKEYEQKIFGSVGSSCPMNDDVKGLVFTENDDADYVGALGKLNIESNSDNAARLRTFSNTYSRMQE</sequence>
<evidence type="ECO:0000259" key="2">
    <source>
        <dbReference type="PROSITE" id="PS50054"/>
    </source>
</evidence>
<dbReference type="GO" id="GO:0033549">
    <property type="term" value="F:MAP kinase phosphatase activity"/>
    <property type="evidence" value="ECO:0007669"/>
    <property type="project" value="InterPro"/>
</dbReference>
<feature type="region of interest" description="Disordered" evidence="1">
    <location>
        <begin position="1"/>
        <end position="20"/>
    </location>
</feature>
<evidence type="ECO:0000259" key="3">
    <source>
        <dbReference type="PROSITE" id="PS50056"/>
    </source>
</evidence>
<dbReference type="PROSITE" id="PS50056">
    <property type="entry name" value="TYR_PHOSPHATASE_2"/>
    <property type="match status" value="1"/>
</dbReference>
<feature type="domain" description="Tyrosine specific protein phosphatases" evidence="3">
    <location>
        <begin position="73"/>
        <end position="135"/>
    </location>
</feature>
<dbReference type="InterPro" id="IPR000387">
    <property type="entry name" value="Tyr_Pase_dom"/>
</dbReference>
<comment type="caution">
    <text evidence="4">The sequence shown here is derived from an EMBL/GenBank/DDBJ whole genome shotgun (WGS) entry which is preliminary data.</text>
</comment>
<proteinExistence type="predicted"/>
<dbReference type="PANTHER" id="PTHR47244">
    <property type="entry name" value="PROTEIN-TYROSINE-PHOSPHATASE IBR5"/>
    <property type="match status" value="1"/>
</dbReference>